<sequence length="263" mass="28813">MTPCMASLISATYYIDTLYMFCQGIDTVIGLDYGVVMMFRDNGTIRDTSLSTYYQTDVKQFLGSVIQPIGGTDGKHNRFAFITNAPSGYTMGSISLTTGTIGDLEIANWDLNITDSYGDKMDKVPNYTPVIIGGSVVGVLLLLAAILYLLFQRWKRKFRAKILENMSTDVVHPHGDRGDDFNKIEESSLHSVNLAGRDKILVTDDMELDGVVGLGAGYMQEVGLNQHPRPAVVTSLVDENHSNCIETVESLELHSILTASSAI</sequence>
<evidence type="ECO:0000256" key="1">
    <source>
        <dbReference type="SAM" id="Phobius"/>
    </source>
</evidence>
<dbReference type="EMBL" id="JAAAHW010005134">
    <property type="protein sequence ID" value="KAF9969762.1"/>
    <property type="molecule type" value="Genomic_DNA"/>
</dbReference>
<name>A0A9P6JFK1_9FUNG</name>
<keyword evidence="1" id="KW-0812">Transmembrane</keyword>
<protein>
    <submittedName>
        <fullName evidence="2">Uncharacterized protein</fullName>
    </submittedName>
</protein>
<organism evidence="2 3">
    <name type="scientific">Modicella reniformis</name>
    <dbReference type="NCBI Taxonomy" id="1440133"/>
    <lineage>
        <taxon>Eukaryota</taxon>
        <taxon>Fungi</taxon>
        <taxon>Fungi incertae sedis</taxon>
        <taxon>Mucoromycota</taxon>
        <taxon>Mortierellomycotina</taxon>
        <taxon>Mortierellomycetes</taxon>
        <taxon>Mortierellales</taxon>
        <taxon>Mortierellaceae</taxon>
        <taxon>Modicella</taxon>
    </lineage>
</organism>
<accession>A0A9P6JFK1</accession>
<keyword evidence="1" id="KW-1133">Transmembrane helix</keyword>
<keyword evidence="1" id="KW-0472">Membrane</keyword>
<feature type="transmembrane region" description="Helical" evidence="1">
    <location>
        <begin position="130"/>
        <end position="151"/>
    </location>
</feature>
<dbReference type="Proteomes" id="UP000749646">
    <property type="component" value="Unassembled WGS sequence"/>
</dbReference>
<evidence type="ECO:0000313" key="2">
    <source>
        <dbReference type="EMBL" id="KAF9969762.1"/>
    </source>
</evidence>
<gene>
    <name evidence="2" type="ORF">BGZ65_011652</name>
</gene>
<feature type="non-terminal residue" evidence="2">
    <location>
        <position position="263"/>
    </location>
</feature>
<proteinExistence type="predicted"/>
<reference evidence="2" key="1">
    <citation type="journal article" date="2020" name="Fungal Divers.">
        <title>Resolving the Mortierellaceae phylogeny through synthesis of multi-gene phylogenetics and phylogenomics.</title>
        <authorList>
            <person name="Vandepol N."/>
            <person name="Liber J."/>
            <person name="Desiro A."/>
            <person name="Na H."/>
            <person name="Kennedy M."/>
            <person name="Barry K."/>
            <person name="Grigoriev I.V."/>
            <person name="Miller A.N."/>
            <person name="O'Donnell K."/>
            <person name="Stajich J.E."/>
            <person name="Bonito G."/>
        </authorList>
    </citation>
    <scope>NUCLEOTIDE SEQUENCE</scope>
    <source>
        <strain evidence="2">MES-2147</strain>
    </source>
</reference>
<dbReference type="OrthoDB" id="2446828at2759"/>
<comment type="caution">
    <text evidence="2">The sequence shown here is derived from an EMBL/GenBank/DDBJ whole genome shotgun (WGS) entry which is preliminary data.</text>
</comment>
<evidence type="ECO:0000313" key="3">
    <source>
        <dbReference type="Proteomes" id="UP000749646"/>
    </source>
</evidence>
<dbReference type="AlphaFoldDB" id="A0A9P6JFK1"/>
<keyword evidence="3" id="KW-1185">Reference proteome</keyword>